<dbReference type="PRINTS" id="PR00867">
    <property type="entry name" value="DNAPOLG"/>
</dbReference>
<accession>A0AAW1L7R9</accession>
<name>A0AAW1L7R9_POPJA</name>
<feature type="domain" description="DNA mitochondrial polymerase exonuclease" evidence="1">
    <location>
        <begin position="117"/>
        <end position="276"/>
    </location>
</feature>
<evidence type="ECO:0000313" key="2">
    <source>
        <dbReference type="EMBL" id="KAK9730910.1"/>
    </source>
</evidence>
<dbReference type="PANTHER" id="PTHR10267:SF0">
    <property type="entry name" value="DNA POLYMERASE SUBUNIT GAMMA-1"/>
    <property type="match status" value="1"/>
</dbReference>
<dbReference type="GO" id="GO:0003887">
    <property type="term" value="F:DNA-directed DNA polymerase activity"/>
    <property type="evidence" value="ECO:0007669"/>
    <property type="project" value="TreeGrafter"/>
</dbReference>
<evidence type="ECO:0000313" key="3">
    <source>
        <dbReference type="Proteomes" id="UP001458880"/>
    </source>
</evidence>
<reference evidence="2 3" key="1">
    <citation type="journal article" date="2024" name="BMC Genomics">
        <title>De novo assembly and annotation of Popillia japonica's genome with initial clues to its potential as an invasive pest.</title>
        <authorList>
            <person name="Cucini C."/>
            <person name="Boschi S."/>
            <person name="Funari R."/>
            <person name="Cardaioli E."/>
            <person name="Iannotti N."/>
            <person name="Marturano G."/>
            <person name="Paoli F."/>
            <person name="Bruttini M."/>
            <person name="Carapelli A."/>
            <person name="Frati F."/>
            <person name="Nardi F."/>
        </authorList>
    </citation>
    <scope>NUCLEOTIDE SEQUENCE [LARGE SCALE GENOMIC DNA]</scope>
    <source>
        <strain evidence="2">DMR45628</strain>
    </source>
</reference>
<dbReference type="GO" id="GO:0003677">
    <property type="term" value="F:DNA binding"/>
    <property type="evidence" value="ECO:0007669"/>
    <property type="project" value="InterPro"/>
</dbReference>
<dbReference type="EMBL" id="JASPKY010000140">
    <property type="protein sequence ID" value="KAK9730910.1"/>
    <property type="molecule type" value="Genomic_DNA"/>
</dbReference>
<dbReference type="PANTHER" id="PTHR10267">
    <property type="entry name" value="DNA POLYMERASE SUBUNIT GAMMA-1"/>
    <property type="match status" value="1"/>
</dbReference>
<dbReference type="GO" id="GO:0006264">
    <property type="term" value="P:mitochondrial DNA replication"/>
    <property type="evidence" value="ECO:0007669"/>
    <property type="project" value="TreeGrafter"/>
</dbReference>
<dbReference type="Proteomes" id="UP001458880">
    <property type="component" value="Unassembled WGS sequence"/>
</dbReference>
<dbReference type="Gene3D" id="3.30.420.390">
    <property type="match status" value="1"/>
</dbReference>
<evidence type="ECO:0000259" key="1">
    <source>
        <dbReference type="Pfam" id="PF18136"/>
    </source>
</evidence>
<dbReference type="AlphaFoldDB" id="A0AAW1L7R9"/>
<keyword evidence="2" id="KW-0540">Nuclease</keyword>
<organism evidence="2 3">
    <name type="scientific">Popillia japonica</name>
    <name type="common">Japanese beetle</name>
    <dbReference type="NCBI Taxonomy" id="7064"/>
    <lineage>
        <taxon>Eukaryota</taxon>
        <taxon>Metazoa</taxon>
        <taxon>Ecdysozoa</taxon>
        <taxon>Arthropoda</taxon>
        <taxon>Hexapoda</taxon>
        <taxon>Insecta</taxon>
        <taxon>Pterygota</taxon>
        <taxon>Neoptera</taxon>
        <taxon>Endopterygota</taxon>
        <taxon>Coleoptera</taxon>
        <taxon>Polyphaga</taxon>
        <taxon>Scarabaeiformia</taxon>
        <taxon>Scarabaeidae</taxon>
        <taxon>Rutelinae</taxon>
        <taxon>Popillia</taxon>
    </lineage>
</organism>
<proteinExistence type="predicted"/>
<comment type="caution">
    <text evidence="2">The sequence shown here is derived from an EMBL/GenBank/DDBJ whole genome shotgun (WGS) entry which is preliminary data.</text>
</comment>
<dbReference type="InterPro" id="IPR041336">
    <property type="entry name" value="DNApol_Exo"/>
</dbReference>
<gene>
    <name evidence="2" type="ORF">QE152_g14119</name>
</gene>
<dbReference type="Pfam" id="PF18136">
    <property type="entry name" value="DNApol_Exo"/>
    <property type="match status" value="1"/>
</dbReference>
<dbReference type="GO" id="GO:0005760">
    <property type="term" value="C:gamma DNA polymerase complex"/>
    <property type="evidence" value="ECO:0007669"/>
    <property type="project" value="InterPro"/>
</dbReference>
<dbReference type="InterPro" id="IPR002297">
    <property type="entry name" value="DNA-dir_DNA_pol_A_mt"/>
</dbReference>
<sequence length="284" mass="33114">MFLPKKHLLLETNFKVNYLTKKKIYDISMFPSSKKKIFMPNLQRKKAEVRKEIIAPTVEIKKTTRQNKVDIQMLSSPIYEQVFKNYKCNVFDTNLIKKYKQELEKHGIKNNLDIVKDVDFIIPTLEGDNLEEHFKNIGENQCKPYKYILDLLLLRIPPKPEYWLMKSGWTRYAPNSEPEEVDYPLEDGVIFDVEVCMTAGQAPTLATAVSINAWYGWVSQSVIDGTSKPVTSQQYFEDSLIPFESSEKDGFILNDYHKTAKIIVGHNVSYDRLRLKVVKRMVLY</sequence>
<protein>
    <submittedName>
        <fullName evidence="2">DNA mitochondrial polymerase exonuclease domain</fullName>
    </submittedName>
</protein>
<keyword evidence="2" id="KW-0269">Exonuclease</keyword>
<keyword evidence="2" id="KW-0378">Hydrolase</keyword>
<keyword evidence="3" id="KW-1185">Reference proteome</keyword>
<dbReference type="GO" id="GO:0008408">
    <property type="term" value="F:3'-5' exonuclease activity"/>
    <property type="evidence" value="ECO:0007669"/>
    <property type="project" value="TreeGrafter"/>
</dbReference>